<dbReference type="AlphaFoldDB" id="A0A918DS03"/>
<dbReference type="GO" id="GO:0043715">
    <property type="term" value="F:2,3-diketo-5-methylthiopentyl-1-phosphate enolase activity"/>
    <property type="evidence" value="ECO:0007669"/>
    <property type="project" value="UniProtKB-UniRule"/>
</dbReference>
<comment type="cofactor">
    <cofactor evidence="4">
        <name>Mg(2+)</name>
        <dbReference type="ChEBI" id="CHEBI:18420"/>
    </cofactor>
    <text evidence="4">Binds 1 Mg(2+) ion per subunit.</text>
</comment>
<evidence type="ECO:0000256" key="3">
    <source>
        <dbReference type="ARBA" id="ARBA00023167"/>
    </source>
</evidence>
<dbReference type="EC" id="3.1.3.77" evidence="4"/>
<dbReference type="EMBL" id="BMNH01000029">
    <property type="protein sequence ID" value="GGO79769.1"/>
    <property type="molecule type" value="Genomic_DNA"/>
</dbReference>
<comment type="pathway">
    <text evidence="4">Amino-acid biosynthesis; L-methionine biosynthesis via salvage pathway; L-methionine from S-methyl-5-thio-alpha-D-ribose 1-phosphate: step 4/6.</text>
</comment>
<dbReference type="RefSeq" id="WP_189128017.1">
    <property type="nucleotide sequence ID" value="NZ_BMNH01000029.1"/>
</dbReference>
<evidence type="ECO:0000256" key="2">
    <source>
        <dbReference type="ARBA" id="ARBA00022801"/>
    </source>
</evidence>
<dbReference type="Pfam" id="PF00702">
    <property type="entry name" value="Hydrolase"/>
    <property type="match status" value="1"/>
</dbReference>
<dbReference type="InterPro" id="IPR023943">
    <property type="entry name" value="Enolase-ppase_E1"/>
</dbReference>
<name>A0A918DS03_9ACTN</name>
<dbReference type="Gene3D" id="3.40.50.1000">
    <property type="entry name" value="HAD superfamily/HAD-like"/>
    <property type="match status" value="1"/>
</dbReference>
<dbReference type="PANTHER" id="PTHR20371:SF1">
    <property type="entry name" value="ENOLASE-PHOSPHATASE E1"/>
    <property type="match status" value="1"/>
</dbReference>
<evidence type="ECO:0000313" key="5">
    <source>
        <dbReference type="EMBL" id="GGO79769.1"/>
    </source>
</evidence>
<sequence length="241" mass="26976">MIRHVVLDIEGTTSSLSHVRERLFPYSRQRVHTWLRRPESARIVAELRDFLSQPRADVRRLGHQLVRWIDDDVKVPPLKTLQGLIWQEGFASGELTSHVYDDVPAALRSWREQGLTLHVYSSGSQLAQRLWFRHTQHGDLRGLFSGNFDTVVPGAKTDPESYFTIASVLEAEPGSIVFLSDSVPELDAARAAGWWTVGVRRDGDGEPFDGGHPWIAALGELDLTTDLQHALDQRGAPVPSS</sequence>
<dbReference type="SUPFAM" id="SSF56784">
    <property type="entry name" value="HAD-like"/>
    <property type="match status" value="1"/>
</dbReference>
<reference evidence="5" key="1">
    <citation type="journal article" date="2014" name="Int. J. Syst. Evol. Microbiol.">
        <title>Complete genome sequence of Corynebacterium casei LMG S-19264T (=DSM 44701T), isolated from a smear-ripened cheese.</title>
        <authorList>
            <consortium name="US DOE Joint Genome Institute (JGI-PGF)"/>
            <person name="Walter F."/>
            <person name="Albersmeier A."/>
            <person name="Kalinowski J."/>
            <person name="Ruckert C."/>
        </authorList>
    </citation>
    <scope>NUCLEOTIDE SEQUENCE</scope>
    <source>
        <strain evidence="5">CGMCC 4.7368</strain>
    </source>
</reference>
<dbReference type="InterPro" id="IPR036412">
    <property type="entry name" value="HAD-like_sf"/>
</dbReference>
<dbReference type="Gene3D" id="1.10.720.60">
    <property type="match status" value="1"/>
</dbReference>
<keyword evidence="1 4" id="KW-0028">Amino-acid biosynthesis</keyword>
<dbReference type="SFLD" id="SFLDG01133">
    <property type="entry name" value="C1.5.4:_Enolase-phosphatase_Li"/>
    <property type="match status" value="1"/>
</dbReference>
<keyword evidence="4" id="KW-0479">Metal-binding</keyword>
<dbReference type="SFLD" id="SFLDS00003">
    <property type="entry name" value="Haloacid_Dehalogenase"/>
    <property type="match status" value="1"/>
</dbReference>
<keyword evidence="3 4" id="KW-0486">Methionine biosynthesis</keyword>
<dbReference type="GO" id="GO:0043716">
    <property type="term" value="F:2-hydroxy-3-keto-5-methylthiopentenyl-1-phosphate phosphatase activity"/>
    <property type="evidence" value="ECO:0007669"/>
    <property type="project" value="UniProtKB-UniRule"/>
</dbReference>
<comment type="function">
    <text evidence="4">Bifunctional enzyme that catalyzes the enolization of 2,3-diketo-5-methylthiopentyl-1-phosphate (DK-MTP-1-P) into the intermediate 2-hydroxy-3-keto-5-methylthiopentenyl-1-phosphate (HK-MTPenyl-1-P), which is then dephosphorylated to form the acireductone 1,2-dihydroxy-3-keto-5-methylthiopentene (DHK-MTPene).</text>
</comment>
<evidence type="ECO:0000256" key="1">
    <source>
        <dbReference type="ARBA" id="ARBA00022605"/>
    </source>
</evidence>
<evidence type="ECO:0000256" key="4">
    <source>
        <dbReference type="HAMAP-Rule" id="MF_01681"/>
    </source>
</evidence>
<dbReference type="PANTHER" id="PTHR20371">
    <property type="entry name" value="ENOLASE-PHOSPHATASE E1"/>
    <property type="match status" value="1"/>
</dbReference>
<comment type="subunit">
    <text evidence="4">Monomer.</text>
</comment>
<dbReference type="NCBIfam" id="TIGR01691">
    <property type="entry name" value="enolase-ppase"/>
    <property type="match status" value="1"/>
</dbReference>
<comment type="catalytic activity">
    <reaction evidence="4">
        <text>5-methylsulfanyl-2,3-dioxopentyl phosphate + H2O = 1,2-dihydroxy-5-(methylsulfanyl)pent-1-en-3-one + phosphate</text>
        <dbReference type="Rhea" id="RHEA:21700"/>
        <dbReference type="ChEBI" id="CHEBI:15377"/>
        <dbReference type="ChEBI" id="CHEBI:43474"/>
        <dbReference type="ChEBI" id="CHEBI:49252"/>
        <dbReference type="ChEBI" id="CHEBI:58828"/>
        <dbReference type="EC" id="3.1.3.77"/>
    </reaction>
</comment>
<organism evidence="5 6">
    <name type="scientific">Nonomuraea cavernae</name>
    <dbReference type="NCBI Taxonomy" id="2045107"/>
    <lineage>
        <taxon>Bacteria</taxon>
        <taxon>Bacillati</taxon>
        <taxon>Actinomycetota</taxon>
        <taxon>Actinomycetes</taxon>
        <taxon>Streptosporangiales</taxon>
        <taxon>Streptosporangiaceae</taxon>
        <taxon>Nonomuraea</taxon>
    </lineage>
</organism>
<proteinExistence type="inferred from homology"/>
<keyword evidence="6" id="KW-1185">Reference proteome</keyword>
<dbReference type="Proteomes" id="UP000646523">
    <property type="component" value="Unassembled WGS sequence"/>
</dbReference>
<gene>
    <name evidence="4 5" type="primary">mtnC</name>
    <name evidence="5" type="ORF">GCM10012289_64890</name>
</gene>
<dbReference type="CDD" id="cd01629">
    <property type="entry name" value="HAD_EP"/>
    <property type="match status" value="1"/>
</dbReference>
<comment type="caution">
    <text evidence="5">The sequence shown here is derived from an EMBL/GenBank/DDBJ whole genome shotgun (WGS) entry which is preliminary data.</text>
</comment>
<protein>
    <recommendedName>
        <fullName evidence="4">Enolase-phosphatase E1</fullName>
        <ecNumber evidence="4">3.1.3.77</ecNumber>
    </recommendedName>
    <alternativeName>
        <fullName evidence="4">2,3-diketo-5-methylthio-1-phosphopentane phosphatase</fullName>
    </alternativeName>
</protein>
<keyword evidence="4" id="KW-0460">Magnesium</keyword>
<accession>A0A918DS03</accession>
<dbReference type="InterPro" id="IPR006439">
    <property type="entry name" value="HAD-SF_hydro_IA"/>
</dbReference>
<keyword evidence="2 4" id="KW-0378">Hydrolase</keyword>
<dbReference type="HAMAP" id="MF_01681">
    <property type="entry name" value="Salvage_MtnC"/>
    <property type="match status" value="1"/>
</dbReference>
<dbReference type="InterPro" id="IPR023214">
    <property type="entry name" value="HAD_sf"/>
</dbReference>
<dbReference type="GO" id="GO:0043874">
    <property type="term" value="F:acireductone synthase activity"/>
    <property type="evidence" value="ECO:0007669"/>
    <property type="project" value="UniProtKB-EC"/>
</dbReference>
<comment type="similarity">
    <text evidence="4">Belongs to the HAD-like hydrolase superfamily. MasA/MtnC family.</text>
</comment>
<evidence type="ECO:0000313" key="6">
    <source>
        <dbReference type="Proteomes" id="UP000646523"/>
    </source>
</evidence>
<dbReference type="PRINTS" id="PR00413">
    <property type="entry name" value="HADHALOGNASE"/>
</dbReference>
<reference evidence="5" key="2">
    <citation type="submission" date="2020-09" db="EMBL/GenBank/DDBJ databases">
        <authorList>
            <person name="Sun Q."/>
            <person name="Zhou Y."/>
        </authorList>
    </citation>
    <scope>NUCLEOTIDE SEQUENCE</scope>
    <source>
        <strain evidence="5">CGMCC 4.7368</strain>
    </source>
</reference>
<comment type="pathway">
    <text evidence="4">Amino-acid biosynthesis; L-methionine biosynthesis via salvage pathway; L-methionine from S-methyl-5-thio-alpha-D-ribose 1-phosphate: step 3/6.</text>
</comment>
<dbReference type="GO" id="GO:0000287">
    <property type="term" value="F:magnesium ion binding"/>
    <property type="evidence" value="ECO:0007669"/>
    <property type="project" value="UniProtKB-UniRule"/>
</dbReference>
<dbReference type="GO" id="GO:0019509">
    <property type="term" value="P:L-methionine salvage from methylthioadenosine"/>
    <property type="evidence" value="ECO:0007669"/>
    <property type="project" value="UniProtKB-UniRule"/>
</dbReference>
<dbReference type="SFLD" id="SFLDG01129">
    <property type="entry name" value="C1.5:_HAD__Beta-PGM__Phosphata"/>
    <property type="match status" value="1"/>
</dbReference>